<dbReference type="Gene3D" id="2.70.70.10">
    <property type="entry name" value="Glucose Permease (Domain IIA)"/>
    <property type="match status" value="1"/>
</dbReference>
<dbReference type="GO" id="GO:0004222">
    <property type="term" value="F:metalloendopeptidase activity"/>
    <property type="evidence" value="ECO:0007669"/>
    <property type="project" value="TreeGrafter"/>
</dbReference>
<dbReference type="AlphaFoldDB" id="A0A3E1EW89"/>
<dbReference type="PROSITE" id="PS51782">
    <property type="entry name" value="LYSM"/>
    <property type="match status" value="1"/>
</dbReference>
<accession>A0A3E1EW89</accession>
<sequence length="319" mass="36460">MKFLFVFCCLYISTGFTFSQIVKDTIDSPNGKILMYTNQTWEYLHDQNFDGVLNEAVEEYFSKDTLSNFTWPWNSNICYSSNRSNDMTMMKDTLWLCVTDSVNSDFVIPFDGKITSRYGYRRGRYHNGIDISLNTGDTVVAAFDGKVRYSKMNRAGFGNLVIIRHFNGLETYYAHLSKRSVVPNQYVKAGEMIGLGGNTGRSYGAHLHFETRFYDAPINPEEFIDFENKTIRNENLFVHRGLFIPGIAPTHKLMEKYKTNGSPASLMAAMEKESYYHIKSGDTLGAIARRNNTSVSQLCKLNNISTSTTLRIGRRIRVR</sequence>
<dbReference type="InterPro" id="IPR018392">
    <property type="entry name" value="LysM"/>
</dbReference>
<dbReference type="CDD" id="cd12797">
    <property type="entry name" value="M23_peptidase"/>
    <property type="match status" value="1"/>
</dbReference>
<dbReference type="Proteomes" id="UP000257127">
    <property type="component" value="Unassembled WGS sequence"/>
</dbReference>
<proteinExistence type="predicted"/>
<dbReference type="InterPro" id="IPR050570">
    <property type="entry name" value="Cell_wall_metabolism_enzyme"/>
</dbReference>
<evidence type="ECO:0000259" key="1">
    <source>
        <dbReference type="PROSITE" id="PS51782"/>
    </source>
</evidence>
<feature type="domain" description="LysM" evidence="1">
    <location>
        <begin position="274"/>
        <end position="318"/>
    </location>
</feature>
<evidence type="ECO:0000313" key="2">
    <source>
        <dbReference type="EMBL" id="RFC53819.1"/>
    </source>
</evidence>
<dbReference type="PANTHER" id="PTHR21666">
    <property type="entry name" value="PEPTIDASE-RELATED"/>
    <property type="match status" value="1"/>
</dbReference>
<organism evidence="2 3">
    <name type="scientific">Brumimicrobium aurantiacum</name>
    <dbReference type="NCBI Taxonomy" id="1737063"/>
    <lineage>
        <taxon>Bacteria</taxon>
        <taxon>Pseudomonadati</taxon>
        <taxon>Bacteroidota</taxon>
        <taxon>Flavobacteriia</taxon>
        <taxon>Flavobacteriales</taxon>
        <taxon>Crocinitomicaceae</taxon>
        <taxon>Brumimicrobium</taxon>
    </lineage>
</organism>
<dbReference type="RefSeq" id="WP_116881515.1">
    <property type="nucleotide sequence ID" value="NZ_QURB01000007.1"/>
</dbReference>
<gene>
    <name evidence="2" type="ORF">DXU93_11880</name>
</gene>
<reference evidence="2 3" key="1">
    <citation type="submission" date="2018-08" db="EMBL/GenBank/DDBJ databases">
        <title>The draft genome squence of Brumimicrobium sp. N62.</title>
        <authorList>
            <person name="Du Z.-J."/>
            <person name="Luo H.-R."/>
        </authorList>
    </citation>
    <scope>NUCLEOTIDE SEQUENCE [LARGE SCALE GENOMIC DNA]</scope>
    <source>
        <strain evidence="2 3">N62</strain>
    </source>
</reference>
<dbReference type="Gene3D" id="3.10.350.10">
    <property type="entry name" value="LysM domain"/>
    <property type="match status" value="1"/>
</dbReference>
<dbReference type="Pfam" id="PF01476">
    <property type="entry name" value="LysM"/>
    <property type="match status" value="1"/>
</dbReference>
<dbReference type="SMART" id="SM00257">
    <property type="entry name" value="LysM"/>
    <property type="match status" value="1"/>
</dbReference>
<dbReference type="CDD" id="cd00118">
    <property type="entry name" value="LysM"/>
    <property type="match status" value="1"/>
</dbReference>
<dbReference type="SUPFAM" id="SSF54106">
    <property type="entry name" value="LysM domain"/>
    <property type="match status" value="1"/>
</dbReference>
<dbReference type="InterPro" id="IPR036779">
    <property type="entry name" value="LysM_dom_sf"/>
</dbReference>
<dbReference type="OrthoDB" id="9805070at2"/>
<dbReference type="Pfam" id="PF01551">
    <property type="entry name" value="Peptidase_M23"/>
    <property type="match status" value="1"/>
</dbReference>
<dbReference type="InterPro" id="IPR011055">
    <property type="entry name" value="Dup_hybrid_motif"/>
</dbReference>
<dbReference type="InterPro" id="IPR016047">
    <property type="entry name" value="M23ase_b-sheet_dom"/>
</dbReference>
<dbReference type="SUPFAM" id="SSF51261">
    <property type="entry name" value="Duplicated hybrid motif"/>
    <property type="match status" value="1"/>
</dbReference>
<dbReference type="PANTHER" id="PTHR21666:SF270">
    <property type="entry name" value="MUREIN HYDROLASE ACTIVATOR ENVC"/>
    <property type="match status" value="1"/>
</dbReference>
<dbReference type="EMBL" id="QURB01000007">
    <property type="protein sequence ID" value="RFC53819.1"/>
    <property type="molecule type" value="Genomic_DNA"/>
</dbReference>
<protein>
    <submittedName>
        <fullName evidence="2">LysM peptidoglycan-binding domain-containing protein</fullName>
    </submittedName>
</protein>
<keyword evidence="3" id="KW-1185">Reference proteome</keyword>
<evidence type="ECO:0000313" key="3">
    <source>
        <dbReference type="Proteomes" id="UP000257127"/>
    </source>
</evidence>
<name>A0A3E1EW89_9FLAO</name>
<comment type="caution">
    <text evidence="2">The sequence shown here is derived from an EMBL/GenBank/DDBJ whole genome shotgun (WGS) entry which is preliminary data.</text>
</comment>